<proteinExistence type="predicted"/>
<reference evidence="2 3" key="1">
    <citation type="journal article" date="2022" name="Microbiol. Resour. Announc.">
        <title>Complete Genome Sequence of the Hyperthermophilic and Acidophilic Archaeon Saccharolobus caldissimus Strain HS-3T.</title>
        <authorList>
            <person name="Sakai H.D."/>
            <person name="Kurosawa N."/>
        </authorList>
    </citation>
    <scope>NUCLEOTIDE SEQUENCE [LARGE SCALE GENOMIC DNA]</scope>
    <source>
        <strain evidence="2 3">JCM32116</strain>
    </source>
</reference>
<dbReference type="AlphaFoldDB" id="A0AAQ4CP44"/>
<sequence length="130" mass="15149">MRNGNRNFERQPSSFTDEPKPMPLGDKCNYLCPYFRCNKRALLVQVKYSKGNPYKVGYCRWVGDVCIAGECQYAYCEKRALLPGNKCAFAINRKNEKEVEIEKELEKEDYDDKMKEIISKKFGKKGLDLL</sequence>
<dbReference type="EMBL" id="AP025226">
    <property type="protein sequence ID" value="BDB97575.1"/>
    <property type="molecule type" value="Genomic_DNA"/>
</dbReference>
<keyword evidence="3" id="KW-1185">Reference proteome</keyword>
<dbReference type="GeneID" id="68865325"/>
<organism evidence="2 3">
    <name type="scientific">Saccharolobus caldissimus</name>
    <dbReference type="NCBI Taxonomy" id="1702097"/>
    <lineage>
        <taxon>Archaea</taxon>
        <taxon>Thermoproteota</taxon>
        <taxon>Thermoprotei</taxon>
        <taxon>Sulfolobales</taxon>
        <taxon>Sulfolobaceae</taxon>
        <taxon>Saccharolobus</taxon>
    </lineage>
</organism>
<dbReference type="Proteomes" id="UP001319921">
    <property type="component" value="Chromosome"/>
</dbReference>
<dbReference type="KEGG" id="scas:SACC_05920"/>
<feature type="region of interest" description="Disordered" evidence="1">
    <location>
        <begin position="1"/>
        <end position="20"/>
    </location>
</feature>
<protein>
    <submittedName>
        <fullName evidence="2">Uncharacterized protein</fullName>
    </submittedName>
</protein>
<evidence type="ECO:0000256" key="1">
    <source>
        <dbReference type="SAM" id="MobiDB-lite"/>
    </source>
</evidence>
<evidence type="ECO:0000313" key="3">
    <source>
        <dbReference type="Proteomes" id="UP001319921"/>
    </source>
</evidence>
<gene>
    <name evidence="2" type="ORF">SACC_05920</name>
</gene>
<name>A0AAQ4CP44_9CREN</name>
<accession>A0AAQ4CP44</accession>
<evidence type="ECO:0000313" key="2">
    <source>
        <dbReference type="EMBL" id="BDB97575.1"/>
    </source>
</evidence>
<dbReference type="RefSeq" id="WP_229571563.1">
    <property type="nucleotide sequence ID" value="NZ_AP025226.1"/>
</dbReference>
<feature type="compositionally biased region" description="Polar residues" evidence="1">
    <location>
        <begin position="1"/>
        <end position="16"/>
    </location>
</feature>